<name>A0A917HR74_9BACL</name>
<dbReference type="Proteomes" id="UP000600247">
    <property type="component" value="Unassembled WGS sequence"/>
</dbReference>
<proteinExistence type="predicted"/>
<protein>
    <submittedName>
        <fullName evidence="1">Uncharacterized protein</fullName>
    </submittedName>
</protein>
<dbReference type="EMBL" id="BMHY01000019">
    <property type="protein sequence ID" value="GGG87986.1"/>
    <property type="molecule type" value="Genomic_DNA"/>
</dbReference>
<evidence type="ECO:0000313" key="1">
    <source>
        <dbReference type="EMBL" id="GGG87986.1"/>
    </source>
</evidence>
<comment type="caution">
    <text evidence="1">The sequence shown here is derived from an EMBL/GenBank/DDBJ whole genome shotgun (WGS) entry which is preliminary data.</text>
</comment>
<organism evidence="1 2">
    <name type="scientific">Paenibacillus radicis</name>
    <name type="common">ex Gao et al. 2016</name>
    <dbReference type="NCBI Taxonomy" id="1737354"/>
    <lineage>
        <taxon>Bacteria</taxon>
        <taxon>Bacillati</taxon>
        <taxon>Bacillota</taxon>
        <taxon>Bacilli</taxon>
        <taxon>Bacillales</taxon>
        <taxon>Paenibacillaceae</taxon>
        <taxon>Paenibacillus</taxon>
    </lineage>
</organism>
<evidence type="ECO:0000313" key="2">
    <source>
        <dbReference type="Proteomes" id="UP000600247"/>
    </source>
</evidence>
<dbReference type="RefSeq" id="WP_188892699.1">
    <property type="nucleotide sequence ID" value="NZ_BMHY01000019.1"/>
</dbReference>
<accession>A0A917HR74</accession>
<reference evidence="1 2" key="1">
    <citation type="journal article" date="2014" name="Int. J. Syst. Evol. Microbiol.">
        <title>Complete genome sequence of Corynebacterium casei LMG S-19264T (=DSM 44701T), isolated from a smear-ripened cheese.</title>
        <authorList>
            <consortium name="US DOE Joint Genome Institute (JGI-PGF)"/>
            <person name="Walter F."/>
            <person name="Albersmeier A."/>
            <person name="Kalinowski J."/>
            <person name="Ruckert C."/>
        </authorList>
    </citation>
    <scope>NUCLEOTIDE SEQUENCE [LARGE SCALE GENOMIC DNA]</scope>
    <source>
        <strain evidence="1 2">CGMCC 1.15286</strain>
    </source>
</reference>
<keyword evidence="2" id="KW-1185">Reference proteome</keyword>
<gene>
    <name evidence="1" type="ORF">GCM10010918_53000</name>
</gene>
<sequence>MRDWITAYVAEYQKKDEDTALDLYKAGYELQHQKEFTQLILSTYLEYDLTLPSIVSKIYKGYAFSQMFLLGLIGDEPKEGGK</sequence>
<dbReference type="AlphaFoldDB" id="A0A917HR74"/>